<reference evidence="2" key="1">
    <citation type="submission" date="2023-04" db="EMBL/GenBank/DDBJ databases">
        <authorList>
            <consortium name="ELIXIR-Norway"/>
        </authorList>
    </citation>
    <scope>NUCLEOTIDE SEQUENCE [LARGE SCALE GENOMIC DNA]</scope>
</reference>
<dbReference type="Proteomes" id="UP001176941">
    <property type="component" value="Chromosome 10"/>
</dbReference>
<feature type="compositionally biased region" description="Polar residues" evidence="1">
    <location>
        <begin position="95"/>
        <end position="106"/>
    </location>
</feature>
<gene>
    <name evidence="2" type="ORF">MRATA1EN1_LOCUS2304</name>
</gene>
<organism evidence="2 3">
    <name type="scientific">Rangifer tarandus platyrhynchus</name>
    <name type="common">Svalbard reindeer</name>
    <dbReference type="NCBI Taxonomy" id="3082113"/>
    <lineage>
        <taxon>Eukaryota</taxon>
        <taxon>Metazoa</taxon>
        <taxon>Chordata</taxon>
        <taxon>Craniata</taxon>
        <taxon>Vertebrata</taxon>
        <taxon>Euteleostomi</taxon>
        <taxon>Mammalia</taxon>
        <taxon>Eutheria</taxon>
        <taxon>Laurasiatheria</taxon>
        <taxon>Artiodactyla</taxon>
        <taxon>Ruminantia</taxon>
        <taxon>Pecora</taxon>
        <taxon>Cervidae</taxon>
        <taxon>Odocoileinae</taxon>
        <taxon>Rangifer</taxon>
    </lineage>
</organism>
<evidence type="ECO:0000256" key="1">
    <source>
        <dbReference type="SAM" id="MobiDB-lite"/>
    </source>
</evidence>
<protein>
    <submittedName>
        <fullName evidence="2">Uncharacterized protein</fullName>
    </submittedName>
</protein>
<feature type="region of interest" description="Disordered" evidence="1">
    <location>
        <begin position="81"/>
        <end position="106"/>
    </location>
</feature>
<keyword evidence="3" id="KW-1185">Reference proteome</keyword>
<sequence>MCGYMKGCRICNLADRATVMGWRRFSLSKTLITILASVQFSSVAQSCPTLCKPMDHSTPGFPVHHQLPELTQTHVHQVGDAIQPSHPLLSPSPPTFNTSQHQGLFQ</sequence>
<proteinExistence type="predicted"/>
<evidence type="ECO:0000313" key="3">
    <source>
        <dbReference type="Proteomes" id="UP001176941"/>
    </source>
</evidence>
<accession>A0ABN8XYE5</accession>
<evidence type="ECO:0000313" key="2">
    <source>
        <dbReference type="EMBL" id="CAI9153342.1"/>
    </source>
</evidence>
<dbReference type="EMBL" id="OX459946">
    <property type="protein sequence ID" value="CAI9153342.1"/>
    <property type="molecule type" value="Genomic_DNA"/>
</dbReference>
<name>A0ABN8XYE5_RANTA</name>